<dbReference type="KEGG" id="dpte:113797565"/>
<sequence length="110" mass="13362">MTNGHWSMMLMFYYMLAVELFVILLLMYIISKFNQQINLIRPSLEQTIQITNKVHQMNRFKFNLMNFYHRIVSNIPWGMRIGPTIVLTKFVFFKIIIFYARFTMLSSKFF</sequence>
<dbReference type="Proteomes" id="UP000515146">
    <property type="component" value="Unplaced"/>
</dbReference>
<feature type="transmembrane region" description="Helical" evidence="1">
    <location>
        <begin position="81"/>
        <end position="100"/>
    </location>
</feature>
<keyword evidence="1" id="KW-0812">Transmembrane</keyword>
<proteinExistence type="predicted"/>
<dbReference type="AlphaFoldDB" id="A0A6P6YFX6"/>
<keyword evidence="2" id="KW-1185">Reference proteome</keyword>
<feature type="transmembrane region" description="Helical" evidence="1">
    <location>
        <begin position="12"/>
        <end position="30"/>
    </location>
</feature>
<dbReference type="OrthoDB" id="6522893at2759"/>
<gene>
    <name evidence="3" type="primary">LOC113797565</name>
</gene>
<protein>
    <submittedName>
        <fullName evidence="3">Uncharacterized protein LOC113797565</fullName>
    </submittedName>
</protein>
<dbReference type="RefSeq" id="XP_027203776.1">
    <property type="nucleotide sequence ID" value="XM_027347975.1"/>
</dbReference>
<evidence type="ECO:0000313" key="3">
    <source>
        <dbReference type="RefSeq" id="XP_027203776.1"/>
    </source>
</evidence>
<dbReference type="InParanoid" id="A0A6P6YFX6"/>
<evidence type="ECO:0000313" key="2">
    <source>
        <dbReference type="Proteomes" id="UP000515146"/>
    </source>
</evidence>
<evidence type="ECO:0000256" key="1">
    <source>
        <dbReference type="SAM" id="Phobius"/>
    </source>
</evidence>
<accession>A0A6P6YFX6</accession>
<keyword evidence="1" id="KW-0472">Membrane</keyword>
<organism evidence="2 3">
    <name type="scientific">Dermatophagoides pteronyssinus</name>
    <name type="common">European house dust mite</name>
    <dbReference type="NCBI Taxonomy" id="6956"/>
    <lineage>
        <taxon>Eukaryota</taxon>
        <taxon>Metazoa</taxon>
        <taxon>Ecdysozoa</taxon>
        <taxon>Arthropoda</taxon>
        <taxon>Chelicerata</taxon>
        <taxon>Arachnida</taxon>
        <taxon>Acari</taxon>
        <taxon>Acariformes</taxon>
        <taxon>Sarcoptiformes</taxon>
        <taxon>Astigmata</taxon>
        <taxon>Psoroptidia</taxon>
        <taxon>Analgoidea</taxon>
        <taxon>Pyroglyphidae</taxon>
        <taxon>Dermatophagoidinae</taxon>
        <taxon>Dermatophagoides</taxon>
    </lineage>
</organism>
<name>A0A6P6YFX6_DERPT</name>
<reference evidence="3" key="1">
    <citation type="submission" date="2025-08" db="UniProtKB">
        <authorList>
            <consortium name="RefSeq"/>
        </authorList>
    </citation>
    <scope>IDENTIFICATION</scope>
    <source>
        <strain evidence="3">Airmid</strain>
    </source>
</reference>
<keyword evidence="1" id="KW-1133">Transmembrane helix</keyword>